<keyword evidence="3" id="KW-1185">Reference proteome</keyword>
<evidence type="ECO:0000313" key="2">
    <source>
        <dbReference type="EMBL" id="KAK4230131.1"/>
    </source>
</evidence>
<organism evidence="2 3">
    <name type="scientific">Podospora fimiseda</name>
    <dbReference type="NCBI Taxonomy" id="252190"/>
    <lineage>
        <taxon>Eukaryota</taxon>
        <taxon>Fungi</taxon>
        <taxon>Dikarya</taxon>
        <taxon>Ascomycota</taxon>
        <taxon>Pezizomycotina</taxon>
        <taxon>Sordariomycetes</taxon>
        <taxon>Sordariomycetidae</taxon>
        <taxon>Sordariales</taxon>
        <taxon>Podosporaceae</taxon>
        <taxon>Podospora</taxon>
    </lineage>
</organism>
<evidence type="ECO:0000259" key="1">
    <source>
        <dbReference type="PROSITE" id="PS50280"/>
    </source>
</evidence>
<reference evidence="2" key="2">
    <citation type="submission" date="2023-05" db="EMBL/GenBank/DDBJ databases">
        <authorList>
            <consortium name="Lawrence Berkeley National Laboratory"/>
            <person name="Steindorff A."/>
            <person name="Hensen N."/>
            <person name="Bonometti L."/>
            <person name="Westerberg I."/>
            <person name="Brannstrom I.O."/>
            <person name="Guillou S."/>
            <person name="Cros-Aarteil S."/>
            <person name="Calhoun S."/>
            <person name="Haridas S."/>
            <person name="Kuo A."/>
            <person name="Mondo S."/>
            <person name="Pangilinan J."/>
            <person name="Riley R."/>
            <person name="Labutti K."/>
            <person name="Andreopoulos B."/>
            <person name="Lipzen A."/>
            <person name="Chen C."/>
            <person name="Yanf M."/>
            <person name="Daum C."/>
            <person name="Ng V."/>
            <person name="Clum A."/>
            <person name="Ohm R."/>
            <person name="Martin F."/>
            <person name="Silar P."/>
            <person name="Natvig D."/>
            <person name="Lalanne C."/>
            <person name="Gautier V."/>
            <person name="Ament-Velasquez S.L."/>
            <person name="Kruys A."/>
            <person name="Hutchinson M.I."/>
            <person name="Powell A.J."/>
            <person name="Barry K."/>
            <person name="Miller A.N."/>
            <person name="Grigoriev I.V."/>
            <person name="Debuchy R."/>
            <person name="Gladieux P."/>
            <person name="Thoren M.H."/>
            <person name="Johannesson H."/>
        </authorList>
    </citation>
    <scope>NUCLEOTIDE SEQUENCE</scope>
    <source>
        <strain evidence="2">CBS 990.96</strain>
    </source>
</reference>
<accession>A0AAN7GZJ3</accession>
<sequence>MGKSTSSSTITLPKNWPSQLPYLITPTHSPNLTPSNLAAIRIPPSPSDPLPIIPKSYKPGPCQSVRITPITDPAHPAHNQSGLFAATNLQPGQLILPYIGELHSSLPNPSYDYSSSDYDLWVDREGDVAVDASRMGNEARFVNDFRGVPGKMEGGKSKANAEFKVVWDERRKERVMGVFVLGEGKSGKVKGIRKGEEILVSYGRGFWGERRGDEGC</sequence>
<proteinExistence type="predicted"/>
<gene>
    <name evidence="2" type="ORF">QBC38DRAFT_55653</name>
</gene>
<dbReference type="AlphaFoldDB" id="A0AAN7GZJ3"/>
<dbReference type="SMART" id="SM00317">
    <property type="entry name" value="SET"/>
    <property type="match status" value="1"/>
</dbReference>
<comment type="caution">
    <text evidence="2">The sequence shown here is derived from an EMBL/GenBank/DDBJ whole genome shotgun (WGS) entry which is preliminary data.</text>
</comment>
<reference evidence="2" key="1">
    <citation type="journal article" date="2023" name="Mol. Phylogenet. Evol.">
        <title>Genome-scale phylogeny and comparative genomics of the fungal order Sordariales.</title>
        <authorList>
            <person name="Hensen N."/>
            <person name="Bonometti L."/>
            <person name="Westerberg I."/>
            <person name="Brannstrom I.O."/>
            <person name="Guillou S."/>
            <person name="Cros-Aarteil S."/>
            <person name="Calhoun S."/>
            <person name="Haridas S."/>
            <person name="Kuo A."/>
            <person name="Mondo S."/>
            <person name="Pangilinan J."/>
            <person name="Riley R."/>
            <person name="LaButti K."/>
            <person name="Andreopoulos B."/>
            <person name="Lipzen A."/>
            <person name="Chen C."/>
            <person name="Yan M."/>
            <person name="Daum C."/>
            <person name="Ng V."/>
            <person name="Clum A."/>
            <person name="Steindorff A."/>
            <person name="Ohm R.A."/>
            <person name="Martin F."/>
            <person name="Silar P."/>
            <person name="Natvig D.O."/>
            <person name="Lalanne C."/>
            <person name="Gautier V."/>
            <person name="Ament-Velasquez S.L."/>
            <person name="Kruys A."/>
            <person name="Hutchinson M.I."/>
            <person name="Powell A.J."/>
            <person name="Barry K."/>
            <person name="Miller A.N."/>
            <person name="Grigoriev I.V."/>
            <person name="Debuchy R."/>
            <person name="Gladieux P."/>
            <person name="Hiltunen Thoren M."/>
            <person name="Johannesson H."/>
        </authorList>
    </citation>
    <scope>NUCLEOTIDE SEQUENCE</scope>
    <source>
        <strain evidence="2">CBS 990.96</strain>
    </source>
</reference>
<dbReference type="Gene3D" id="2.170.270.10">
    <property type="entry name" value="SET domain"/>
    <property type="match status" value="1"/>
</dbReference>
<protein>
    <submittedName>
        <fullName evidence="2">Set domain-protein</fullName>
    </submittedName>
</protein>
<evidence type="ECO:0000313" key="3">
    <source>
        <dbReference type="Proteomes" id="UP001301958"/>
    </source>
</evidence>
<dbReference type="SUPFAM" id="SSF82199">
    <property type="entry name" value="SET domain"/>
    <property type="match status" value="1"/>
</dbReference>
<dbReference type="EMBL" id="MU865301">
    <property type="protein sequence ID" value="KAK4230131.1"/>
    <property type="molecule type" value="Genomic_DNA"/>
</dbReference>
<dbReference type="InterPro" id="IPR001214">
    <property type="entry name" value="SET_dom"/>
</dbReference>
<dbReference type="Pfam" id="PF00856">
    <property type="entry name" value="SET"/>
    <property type="match status" value="1"/>
</dbReference>
<dbReference type="PROSITE" id="PS50280">
    <property type="entry name" value="SET"/>
    <property type="match status" value="1"/>
</dbReference>
<dbReference type="Proteomes" id="UP001301958">
    <property type="component" value="Unassembled WGS sequence"/>
</dbReference>
<dbReference type="InterPro" id="IPR046341">
    <property type="entry name" value="SET_dom_sf"/>
</dbReference>
<feature type="domain" description="SET" evidence="1">
    <location>
        <begin position="63"/>
        <end position="203"/>
    </location>
</feature>
<name>A0AAN7GZJ3_9PEZI</name>